<accession>A0A369T8C7</accession>
<dbReference type="Proteomes" id="UP000253941">
    <property type="component" value="Unassembled WGS sequence"/>
</dbReference>
<name>A0A369T8C7_9PROT</name>
<comment type="caution">
    <text evidence="1">The sequence shown here is derived from an EMBL/GenBank/DDBJ whole genome shotgun (WGS) entry which is preliminary data.</text>
</comment>
<sequence length="366" mass="40099">MSEIQITPSNIRQFGEPDGAVFCLITNPDILDKFDVVESEGYAGFQIIPFTSEDTFEDLLDSRIPEKAHVLVVSPFAFFKSPPQDRLGAQRKLIAMACNSTPTDFETIKHFLGVLERTDPDAQQAFADRFFDIGSEAEYLRIVDPVNGTEARFDHQDESYFWSEQAGPIGSGEQQLAPPGEISVLPLRIMDFDDELNLAVNGTIALQGYPILHNGAPSYTRADQARLHKKLATMENTPVIATVADGVVEKIDVPGKEAQDAADVLNAMFETDSRYRKVWELGFAINTTLTMFPGNVAMNETFGGNGGTLHFGLGLTPYTQYHLDIICPNTSVLTNKDETLIAGLAPRKPGTGMSRNRNAGCACLEG</sequence>
<dbReference type="RefSeq" id="WP_114582384.1">
    <property type="nucleotide sequence ID" value="NZ_QPMH01000010.1"/>
</dbReference>
<organism evidence="1 2">
    <name type="scientific">Ferruginivarius sediminum</name>
    <dbReference type="NCBI Taxonomy" id="2661937"/>
    <lineage>
        <taxon>Bacteria</taxon>
        <taxon>Pseudomonadati</taxon>
        <taxon>Pseudomonadota</taxon>
        <taxon>Alphaproteobacteria</taxon>
        <taxon>Rhodospirillales</taxon>
        <taxon>Rhodospirillaceae</taxon>
        <taxon>Ferruginivarius</taxon>
    </lineage>
</organism>
<keyword evidence="2" id="KW-1185">Reference proteome</keyword>
<dbReference type="SUPFAM" id="SSF144052">
    <property type="entry name" value="Thermophilic metalloprotease-like"/>
    <property type="match status" value="1"/>
</dbReference>
<evidence type="ECO:0000313" key="2">
    <source>
        <dbReference type="Proteomes" id="UP000253941"/>
    </source>
</evidence>
<reference evidence="1 2" key="1">
    <citation type="submission" date="2018-07" db="EMBL/GenBank/DDBJ databases">
        <title>Venubactetium sediminum gen. nov., sp. nov., isolated from a marine solar saltern.</title>
        <authorList>
            <person name="Wang S."/>
        </authorList>
    </citation>
    <scope>NUCLEOTIDE SEQUENCE [LARGE SCALE GENOMIC DNA]</scope>
    <source>
        <strain evidence="1 2">WD2A32</strain>
    </source>
</reference>
<protein>
    <submittedName>
        <fullName evidence="1">Uncharacterized protein</fullName>
    </submittedName>
</protein>
<proteinExistence type="predicted"/>
<dbReference type="EMBL" id="QPMH01000010">
    <property type="protein sequence ID" value="RDD61581.1"/>
    <property type="molecule type" value="Genomic_DNA"/>
</dbReference>
<gene>
    <name evidence="1" type="ORF">DRB17_11635</name>
</gene>
<evidence type="ECO:0000313" key="1">
    <source>
        <dbReference type="EMBL" id="RDD61581.1"/>
    </source>
</evidence>
<dbReference type="AlphaFoldDB" id="A0A369T8C7"/>